<dbReference type="GO" id="GO:0070006">
    <property type="term" value="F:metalloaminopeptidase activity"/>
    <property type="evidence" value="ECO:0007669"/>
    <property type="project" value="TreeGrafter"/>
</dbReference>
<dbReference type="Pfam" id="PF17900">
    <property type="entry name" value="Peptidase_M1_N"/>
    <property type="match status" value="1"/>
</dbReference>
<dbReference type="GO" id="GO:0042277">
    <property type="term" value="F:peptide binding"/>
    <property type="evidence" value="ECO:0007669"/>
    <property type="project" value="TreeGrafter"/>
</dbReference>
<dbReference type="FunFam" id="2.60.40.1730:FF:000002">
    <property type="entry name" value="Aminopeptidase"/>
    <property type="match status" value="1"/>
</dbReference>
<evidence type="ECO:0000259" key="14">
    <source>
        <dbReference type="Pfam" id="PF17900"/>
    </source>
</evidence>
<dbReference type="GO" id="GO:0006508">
    <property type="term" value="P:proteolysis"/>
    <property type="evidence" value="ECO:0007669"/>
    <property type="project" value="UniProtKB-KW"/>
</dbReference>
<dbReference type="InterPro" id="IPR027268">
    <property type="entry name" value="Peptidase_M4/M1_CTD_sf"/>
</dbReference>
<gene>
    <name evidence="15" type="ORF">BCR44DRAFT_119150</name>
</gene>
<dbReference type="Proteomes" id="UP000193411">
    <property type="component" value="Unassembled WGS sequence"/>
</dbReference>
<feature type="active site" description="Proton acceptor" evidence="8">
    <location>
        <position position="318"/>
    </location>
</feature>
<dbReference type="InterPro" id="IPR050344">
    <property type="entry name" value="Peptidase_M1_aminopeptidases"/>
</dbReference>
<feature type="binding site" evidence="9">
    <location>
        <position position="317"/>
    </location>
    <ligand>
        <name>Zn(2+)</name>
        <dbReference type="ChEBI" id="CHEBI:29105"/>
        <note>catalytic</note>
    </ligand>
</feature>
<evidence type="ECO:0000259" key="13">
    <source>
        <dbReference type="Pfam" id="PF11838"/>
    </source>
</evidence>
<dbReference type="GO" id="GO:0008270">
    <property type="term" value="F:zinc ion binding"/>
    <property type="evidence" value="ECO:0007669"/>
    <property type="project" value="UniProtKB-UniRule"/>
</dbReference>
<feature type="binding site" evidence="9">
    <location>
        <position position="340"/>
    </location>
    <ligand>
        <name>Zn(2+)</name>
        <dbReference type="ChEBI" id="CHEBI:29105"/>
        <note>catalytic</note>
    </ligand>
</feature>
<proteinExistence type="inferred from homology"/>
<accession>A0A1Y2HL96</accession>
<feature type="domain" description="Peptidase M1 membrane alanine aminopeptidase" evidence="12">
    <location>
        <begin position="247"/>
        <end position="462"/>
    </location>
</feature>
<dbReference type="Gene3D" id="1.10.390.10">
    <property type="entry name" value="Neutral Protease Domain 2"/>
    <property type="match status" value="1"/>
</dbReference>
<protein>
    <recommendedName>
        <fullName evidence="11">Aminopeptidase</fullName>
        <ecNumber evidence="11">3.4.11.-</ecNumber>
    </recommendedName>
</protein>
<keyword evidence="5 11" id="KW-0378">Hydrolase</keyword>
<sequence>MSEEREILPTNVVPTHYNVELTPDLESFTFEGSVDIQVKIVEATSVVKVNVKELELHAARISLSHNKAEKTLLAASITDDSHTEQATITFPEELPAGAQATLSITFKGIHNDKMAGFYRSGYKDNEGKQKHMVVTQFEATDARRAFPCWDEPALKATFDVTLNVRKELTALSNMNVVSEEAHASKATHKSVKFARTPIMSTYLLAFAVGELEYIESKTSPSCKALPNPVTVRVYTTKGESGKGKFGLGCAVRILEYFSEVFGEPYPLPKMDMIAVPDFSAGAMENWGLVTYRTIYLLFDEKTSSAKTKEGVAYVVAHELAHQWFGNLVTMEWWNELWLNEGFATWVGWLATDALFPDWNIWTSFVSNDMNRAFGLDGMRSSHPIQVPVSSAREISQIFDAISYSKGASVIRMLSSWLSQEVFLAGIRKYIQRHKYGNASTNDLWTALSEASGLNVNDFMNLWTSKIGYPVLSAERKGDKVHVSQARFLSTGDVKAEEDETLWWCPLNMYTGDDEATKRTAQSTILKTREGVFQLPARPAGSAIDMYKLNRHQANFYRVKYAPADLEKLGEAISSGSGVLNTSDRVGLVGDVFALAAAGYTSTVDALTLLKHFNKEDEYIALNIVAEKLAHLKTVWTTEPEEVTERLNALARSIFAPTARKVGWEFHDGEGQLDVLLRTLAISVAGMNSDKDVVAQAKTRFARFIQGDDAAIHPNLRGAVYNIVLKHAAAGSRAEFDQIKAIWENETLATDQRLAALAALGRHPDLALSSELLEYTLNSGKVRDQDFMYPLRSVAANHKARVLAWQFVQNNWATLESKFKSSLSLLSHCVSIAADWADAEFGNEVKVFFEDKDTKAVDRALGQTLEKISAQSAWLNRDRDAVAQWLKENVQA</sequence>
<dbReference type="AlphaFoldDB" id="A0A1Y2HL96"/>
<evidence type="ECO:0000256" key="3">
    <source>
        <dbReference type="ARBA" id="ARBA00022670"/>
    </source>
</evidence>
<evidence type="ECO:0000256" key="10">
    <source>
        <dbReference type="PIRSR" id="PIRSR634016-4"/>
    </source>
</evidence>
<dbReference type="InterPro" id="IPR014782">
    <property type="entry name" value="Peptidase_M1_dom"/>
</dbReference>
<comment type="cofactor">
    <cofactor evidence="9 11">
        <name>Zn(2+)</name>
        <dbReference type="ChEBI" id="CHEBI:29105"/>
    </cofactor>
    <text evidence="9 11">Binds 1 zinc ion per subunit.</text>
</comment>
<dbReference type="FunFam" id="1.10.390.10:FF:000001">
    <property type="entry name" value="Aminopeptidase"/>
    <property type="match status" value="1"/>
</dbReference>
<feature type="domain" description="ERAP1-like C-terminal" evidence="13">
    <location>
        <begin position="546"/>
        <end position="868"/>
    </location>
</feature>
<feature type="domain" description="Aminopeptidase N-like N-terminal" evidence="14">
    <location>
        <begin position="13"/>
        <end position="203"/>
    </location>
</feature>
<keyword evidence="7 11" id="KW-0482">Metalloprotease</keyword>
<dbReference type="InterPro" id="IPR042097">
    <property type="entry name" value="Aminopeptidase_N-like_N_sf"/>
</dbReference>
<keyword evidence="2 11" id="KW-0031">Aminopeptidase</keyword>
<dbReference type="SUPFAM" id="SSF55486">
    <property type="entry name" value="Metalloproteases ('zincins'), catalytic domain"/>
    <property type="match status" value="1"/>
</dbReference>
<dbReference type="GO" id="GO:0043171">
    <property type="term" value="P:peptide catabolic process"/>
    <property type="evidence" value="ECO:0007669"/>
    <property type="project" value="TreeGrafter"/>
</dbReference>
<evidence type="ECO:0000256" key="5">
    <source>
        <dbReference type="ARBA" id="ARBA00022801"/>
    </source>
</evidence>
<evidence type="ECO:0000256" key="1">
    <source>
        <dbReference type="ARBA" id="ARBA00010136"/>
    </source>
</evidence>
<dbReference type="Gene3D" id="1.25.50.20">
    <property type="match status" value="1"/>
</dbReference>
<dbReference type="InterPro" id="IPR024571">
    <property type="entry name" value="ERAP1-like_C_dom"/>
</dbReference>
<feature type="site" description="Transition state stabilizer" evidence="10">
    <location>
        <position position="403"/>
    </location>
</feature>
<feature type="binding site" evidence="9">
    <location>
        <position position="321"/>
    </location>
    <ligand>
        <name>Zn(2+)</name>
        <dbReference type="ChEBI" id="CHEBI:29105"/>
        <note>catalytic</note>
    </ligand>
</feature>
<comment type="similarity">
    <text evidence="1 11">Belongs to the peptidase M1 family.</text>
</comment>
<organism evidence="15 16">
    <name type="scientific">Catenaria anguillulae PL171</name>
    <dbReference type="NCBI Taxonomy" id="765915"/>
    <lineage>
        <taxon>Eukaryota</taxon>
        <taxon>Fungi</taxon>
        <taxon>Fungi incertae sedis</taxon>
        <taxon>Blastocladiomycota</taxon>
        <taxon>Blastocladiomycetes</taxon>
        <taxon>Blastocladiales</taxon>
        <taxon>Catenariaceae</taxon>
        <taxon>Catenaria</taxon>
    </lineage>
</organism>
<keyword evidence="6 9" id="KW-0862">Zinc</keyword>
<dbReference type="STRING" id="765915.A0A1Y2HL96"/>
<dbReference type="FunFam" id="1.25.50.20:FF:000002">
    <property type="entry name" value="Aminopeptidase"/>
    <property type="match status" value="1"/>
</dbReference>
<dbReference type="Gene3D" id="2.60.40.1730">
    <property type="entry name" value="tricorn interacting facor f3 domain"/>
    <property type="match status" value="1"/>
</dbReference>
<dbReference type="CDD" id="cd09601">
    <property type="entry name" value="M1_APN-Q_like"/>
    <property type="match status" value="1"/>
</dbReference>
<evidence type="ECO:0000256" key="2">
    <source>
        <dbReference type="ARBA" id="ARBA00022438"/>
    </source>
</evidence>
<keyword evidence="3 11" id="KW-0645">Protease</keyword>
<dbReference type="InterPro" id="IPR034016">
    <property type="entry name" value="M1_APN-typ"/>
</dbReference>
<dbReference type="OrthoDB" id="10031169at2759"/>
<dbReference type="GO" id="GO:0005737">
    <property type="term" value="C:cytoplasm"/>
    <property type="evidence" value="ECO:0007669"/>
    <property type="project" value="TreeGrafter"/>
</dbReference>
<dbReference type="PANTHER" id="PTHR11533:SF174">
    <property type="entry name" value="PUROMYCIN-SENSITIVE AMINOPEPTIDASE-RELATED"/>
    <property type="match status" value="1"/>
</dbReference>
<evidence type="ECO:0000313" key="16">
    <source>
        <dbReference type="Proteomes" id="UP000193411"/>
    </source>
</evidence>
<keyword evidence="16" id="KW-1185">Reference proteome</keyword>
<name>A0A1Y2HL96_9FUNG</name>
<evidence type="ECO:0000256" key="11">
    <source>
        <dbReference type="RuleBase" id="RU364040"/>
    </source>
</evidence>
<reference evidence="15 16" key="1">
    <citation type="submission" date="2016-07" db="EMBL/GenBank/DDBJ databases">
        <title>Pervasive Adenine N6-methylation of Active Genes in Fungi.</title>
        <authorList>
            <consortium name="DOE Joint Genome Institute"/>
            <person name="Mondo S.J."/>
            <person name="Dannebaum R.O."/>
            <person name="Kuo R.C."/>
            <person name="Labutti K."/>
            <person name="Haridas S."/>
            <person name="Kuo A."/>
            <person name="Salamov A."/>
            <person name="Ahrendt S.R."/>
            <person name="Lipzen A."/>
            <person name="Sullivan W."/>
            <person name="Andreopoulos W.B."/>
            <person name="Clum A."/>
            <person name="Lindquist E."/>
            <person name="Daum C."/>
            <person name="Ramamoorthy G.K."/>
            <person name="Gryganskyi A."/>
            <person name="Culley D."/>
            <person name="Magnuson J.K."/>
            <person name="James T.Y."/>
            <person name="O'Malley M.A."/>
            <person name="Stajich J.E."/>
            <person name="Spatafora J.W."/>
            <person name="Visel A."/>
            <person name="Grigoriev I.V."/>
        </authorList>
    </citation>
    <scope>NUCLEOTIDE SEQUENCE [LARGE SCALE GENOMIC DNA]</scope>
    <source>
        <strain evidence="15 16">PL171</strain>
    </source>
</reference>
<evidence type="ECO:0000259" key="12">
    <source>
        <dbReference type="Pfam" id="PF01433"/>
    </source>
</evidence>
<keyword evidence="4 9" id="KW-0479">Metal-binding</keyword>
<comment type="caution">
    <text evidence="15">The sequence shown here is derived from an EMBL/GenBank/DDBJ whole genome shotgun (WGS) entry which is preliminary data.</text>
</comment>
<dbReference type="Gene3D" id="2.60.40.1910">
    <property type="match status" value="1"/>
</dbReference>
<evidence type="ECO:0000256" key="9">
    <source>
        <dbReference type="PIRSR" id="PIRSR634016-3"/>
    </source>
</evidence>
<evidence type="ECO:0000256" key="4">
    <source>
        <dbReference type="ARBA" id="ARBA00022723"/>
    </source>
</evidence>
<dbReference type="EC" id="3.4.11.-" evidence="11"/>
<dbReference type="SUPFAM" id="SSF63737">
    <property type="entry name" value="Leukotriene A4 hydrolase N-terminal domain"/>
    <property type="match status" value="1"/>
</dbReference>
<dbReference type="Pfam" id="PF11838">
    <property type="entry name" value="ERAP1_C"/>
    <property type="match status" value="1"/>
</dbReference>
<dbReference type="Pfam" id="PF01433">
    <property type="entry name" value="Peptidase_M1"/>
    <property type="match status" value="1"/>
</dbReference>
<evidence type="ECO:0000256" key="6">
    <source>
        <dbReference type="ARBA" id="ARBA00022833"/>
    </source>
</evidence>
<evidence type="ECO:0000256" key="8">
    <source>
        <dbReference type="PIRSR" id="PIRSR634016-1"/>
    </source>
</evidence>
<dbReference type="GO" id="GO:0005615">
    <property type="term" value="C:extracellular space"/>
    <property type="evidence" value="ECO:0007669"/>
    <property type="project" value="TreeGrafter"/>
</dbReference>
<evidence type="ECO:0000313" key="15">
    <source>
        <dbReference type="EMBL" id="ORZ34473.1"/>
    </source>
</evidence>
<dbReference type="EMBL" id="MCFL01000028">
    <property type="protein sequence ID" value="ORZ34473.1"/>
    <property type="molecule type" value="Genomic_DNA"/>
</dbReference>
<dbReference type="PRINTS" id="PR00756">
    <property type="entry name" value="ALADIPTASE"/>
</dbReference>
<dbReference type="InterPro" id="IPR001930">
    <property type="entry name" value="Peptidase_M1"/>
</dbReference>
<dbReference type="PANTHER" id="PTHR11533">
    <property type="entry name" value="PROTEASE M1 ZINC METALLOPROTEASE"/>
    <property type="match status" value="1"/>
</dbReference>
<evidence type="ECO:0000256" key="7">
    <source>
        <dbReference type="ARBA" id="ARBA00023049"/>
    </source>
</evidence>
<dbReference type="GO" id="GO:0016020">
    <property type="term" value="C:membrane"/>
    <property type="evidence" value="ECO:0007669"/>
    <property type="project" value="TreeGrafter"/>
</dbReference>
<dbReference type="InterPro" id="IPR045357">
    <property type="entry name" value="Aminopeptidase_N-like_N"/>
</dbReference>